<evidence type="ECO:0000256" key="1">
    <source>
        <dbReference type="SAM" id="Phobius"/>
    </source>
</evidence>
<name>A0AAF1KQE8_9HYPH</name>
<sequence length="200" mass="22374">MPTYREVQYYLAGLWLLVRNDARGFNYLDISDRGLTRSFWAVLWCLPPIGISWLWWQQTYLSAMPPGSATGPAFFFRLGLVEAANWLVPPVMAGLLLLLFRSGEKFQPVVVAMNWLGLPLAYLNALLIALIAFVPGSAGLTAILWLVLMMALIFALARILRMICGPHPLFVAAMTLMMMVPPMLLTDFLQHFLGIYPPGS</sequence>
<feature type="transmembrane region" description="Helical" evidence="1">
    <location>
        <begin position="169"/>
        <end position="193"/>
    </location>
</feature>
<proteinExistence type="predicted"/>
<protein>
    <recommendedName>
        <fullName evidence="4">Transmembrane protein</fullName>
    </recommendedName>
</protein>
<dbReference type="Proteomes" id="UP000249499">
    <property type="component" value="Chromosome"/>
</dbReference>
<reference evidence="2 3" key="1">
    <citation type="journal article" date="2018" name="Sci. Rep.">
        <title>Rhizobium tumorigenes sp. nov., a novel plant tumorigenic bacterium isolated from cane gall tumors on thornless blackberry.</title>
        <authorList>
            <person name="Kuzmanovi N."/>
            <person name="Smalla K."/>
            <person name="Gronow S."/>
            <person name="PuBawska J."/>
        </authorList>
    </citation>
    <scope>NUCLEOTIDE SEQUENCE [LARGE SCALE GENOMIC DNA]</scope>
    <source>
        <strain evidence="2 3">1078</strain>
    </source>
</reference>
<feature type="transmembrane region" description="Helical" evidence="1">
    <location>
        <begin position="38"/>
        <end position="56"/>
    </location>
</feature>
<accession>A0AAF1KQE8</accession>
<gene>
    <name evidence="2" type="ORF">PR017_00320</name>
</gene>
<keyword evidence="1" id="KW-0472">Membrane</keyword>
<feature type="transmembrane region" description="Helical" evidence="1">
    <location>
        <begin position="112"/>
        <end position="134"/>
    </location>
</feature>
<keyword evidence="1" id="KW-0812">Transmembrane</keyword>
<organism evidence="2 3">
    <name type="scientific">Rhizobium tumorigenes</name>
    <dbReference type="NCBI Taxonomy" id="2041385"/>
    <lineage>
        <taxon>Bacteria</taxon>
        <taxon>Pseudomonadati</taxon>
        <taxon>Pseudomonadota</taxon>
        <taxon>Alphaproteobacteria</taxon>
        <taxon>Hyphomicrobiales</taxon>
        <taxon>Rhizobiaceae</taxon>
        <taxon>Rhizobium/Agrobacterium group</taxon>
        <taxon>Rhizobium</taxon>
    </lineage>
</organism>
<keyword evidence="1" id="KW-1133">Transmembrane helix</keyword>
<feature type="transmembrane region" description="Helical" evidence="1">
    <location>
        <begin position="76"/>
        <end position="100"/>
    </location>
</feature>
<keyword evidence="3" id="KW-1185">Reference proteome</keyword>
<dbReference type="EMBL" id="CP117255">
    <property type="protein sequence ID" value="WFR95637.1"/>
    <property type="molecule type" value="Genomic_DNA"/>
</dbReference>
<reference evidence="3" key="2">
    <citation type="journal article" date="2023" name="MicrobiologyOpen">
        <title>Genomics of the tumorigenes clade of the family Rhizobiaceae and description of Rhizobium rhododendri sp. nov.</title>
        <authorList>
            <person name="Kuzmanovic N."/>
            <person name="diCenzo G.C."/>
            <person name="Bunk B."/>
            <person name="Sproeer C."/>
            <person name="Fruehling A."/>
            <person name="Neumann-Schaal M."/>
            <person name="Overmann J."/>
            <person name="Smalla K."/>
        </authorList>
    </citation>
    <scope>NUCLEOTIDE SEQUENCE [LARGE SCALE GENOMIC DNA]</scope>
    <source>
        <strain evidence="3">1078</strain>
    </source>
</reference>
<evidence type="ECO:0000313" key="3">
    <source>
        <dbReference type="Proteomes" id="UP000249499"/>
    </source>
</evidence>
<dbReference type="KEGG" id="rtu:PR017_00320"/>
<dbReference type="AlphaFoldDB" id="A0AAF1KQE8"/>
<dbReference type="RefSeq" id="WP_111216504.1">
    <property type="nucleotide sequence ID" value="NZ_CP117255.1"/>
</dbReference>
<evidence type="ECO:0008006" key="4">
    <source>
        <dbReference type="Google" id="ProtNLM"/>
    </source>
</evidence>
<evidence type="ECO:0000313" key="2">
    <source>
        <dbReference type="EMBL" id="WFR95637.1"/>
    </source>
</evidence>
<feature type="transmembrane region" description="Helical" evidence="1">
    <location>
        <begin position="140"/>
        <end position="157"/>
    </location>
</feature>